<evidence type="ECO:0000256" key="6">
    <source>
        <dbReference type="ARBA" id="ARBA00022801"/>
    </source>
</evidence>
<comment type="cofactor">
    <cofactor evidence="1">
        <name>Zn(2+)</name>
        <dbReference type="ChEBI" id="CHEBI:29105"/>
    </cofactor>
</comment>
<gene>
    <name evidence="13" type="primary">rasP</name>
    <name evidence="13" type="ORF">AULFYP135_00879</name>
</gene>
<dbReference type="CDD" id="cd06163">
    <property type="entry name" value="S2P-M50_PDZ_RseP-like"/>
    <property type="match status" value="1"/>
</dbReference>
<dbReference type="PANTHER" id="PTHR42837:SF2">
    <property type="entry name" value="MEMBRANE METALLOPROTEASE ARASP2, CHLOROPLASTIC-RELATED"/>
    <property type="match status" value="1"/>
</dbReference>
<evidence type="ECO:0000256" key="1">
    <source>
        <dbReference type="ARBA" id="ARBA00001947"/>
    </source>
</evidence>
<dbReference type="PANTHER" id="PTHR42837">
    <property type="entry name" value="REGULATOR OF SIGMA-E PROTEASE RSEP"/>
    <property type="match status" value="1"/>
</dbReference>
<dbReference type="GO" id="GO:0016020">
    <property type="term" value="C:membrane"/>
    <property type="evidence" value="ECO:0007669"/>
    <property type="project" value="UniProtKB-SubCell"/>
</dbReference>
<dbReference type="InterPro" id="IPR036034">
    <property type="entry name" value="PDZ_sf"/>
</dbReference>
<evidence type="ECO:0000313" key="13">
    <source>
        <dbReference type="EMBL" id="VYS91214.1"/>
    </source>
</evidence>
<dbReference type="InterPro" id="IPR004387">
    <property type="entry name" value="Pept_M50_Zn"/>
</dbReference>
<keyword evidence="7" id="KW-0862">Zinc</keyword>
<evidence type="ECO:0000256" key="8">
    <source>
        <dbReference type="ARBA" id="ARBA00022989"/>
    </source>
</evidence>
<comment type="similarity">
    <text evidence="3">Belongs to the peptidase M50B family.</text>
</comment>
<comment type="subcellular location">
    <subcellularLocation>
        <location evidence="2">Membrane</location>
        <topology evidence="2">Multi-pass membrane protein</topology>
    </subcellularLocation>
</comment>
<name>A0A6N2SE01_9FIRM</name>
<dbReference type="Pfam" id="PF02163">
    <property type="entry name" value="Peptidase_M50"/>
    <property type="match status" value="1"/>
</dbReference>
<evidence type="ECO:0000259" key="12">
    <source>
        <dbReference type="Pfam" id="PF02163"/>
    </source>
</evidence>
<sequence length="344" mass="37760">MGNTLSTIVISVLVFGALIFIHELGHFLAAKWAGIRVNEFSLGMGPVIFQRQEGETAYSLRAFPIGGFVSMEGEDDGSNDERAFCNKSVGKRFLVISAGAMMNLLLGFLLMILLVCMGNAVGTTQISQFGEGAVSSQWLQVDDEIVSVNGHRVRTPNDISYEFMNEDDGVLDMEVIRDGEKINLSGVTFDMQDIGDGLKAIRIDFKVYGVQKTIWNVPPYAFNWSVSIMKQVWSSLIKMVTGQFTLNQLSGPVGVASTIGEAASMGLDSTILIIAFITINLGVFNLLPFPALDGGRLFFLLIEMIRRKPIKPEYEGYVNTAGLLILLGLMAMVTFNDVIKLIFR</sequence>
<keyword evidence="10 11" id="KW-0472">Membrane</keyword>
<keyword evidence="8 11" id="KW-1133">Transmembrane helix</keyword>
<feature type="domain" description="Peptidase M50" evidence="12">
    <location>
        <begin position="12"/>
        <end position="328"/>
    </location>
</feature>
<feature type="transmembrane region" description="Helical" evidence="11">
    <location>
        <begin position="93"/>
        <end position="115"/>
    </location>
</feature>
<keyword evidence="6 13" id="KW-0378">Hydrolase</keyword>
<evidence type="ECO:0000256" key="5">
    <source>
        <dbReference type="ARBA" id="ARBA00022692"/>
    </source>
</evidence>
<organism evidence="13">
    <name type="scientific">uncultured Anaerotruncus sp</name>
    <dbReference type="NCBI Taxonomy" id="905011"/>
    <lineage>
        <taxon>Bacteria</taxon>
        <taxon>Bacillati</taxon>
        <taxon>Bacillota</taxon>
        <taxon>Clostridia</taxon>
        <taxon>Eubacteriales</taxon>
        <taxon>Oscillospiraceae</taxon>
        <taxon>Anaerotruncus</taxon>
        <taxon>environmental samples</taxon>
    </lineage>
</organism>
<protein>
    <submittedName>
        <fullName evidence="13">Regulator of sigma-W protease RasP</fullName>
        <ecNumber evidence="13">3.4.24.-</ecNumber>
    </submittedName>
</protein>
<feature type="transmembrane region" description="Helical" evidence="11">
    <location>
        <begin position="316"/>
        <end position="335"/>
    </location>
</feature>
<evidence type="ECO:0000256" key="3">
    <source>
        <dbReference type="ARBA" id="ARBA00007931"/>
    </source>
</evidence>
<evidence type="ECO:0000256" key="4">
    <source>
        <dbReference type="ARBA" id="ARBA00022670"/>
    </source>
</evidence>
<dbReference type="SUPFAM" id="SSF50156">
    <property type="entry name" value="PDZ domain-like"/>
    <property type="match status" value="1"/>
</dbReference>
<dbReference type="EMBL" id="CACRSL010000003">
    <property type="protein sequence ID" value="VYS91214.1"/>
    <property type="molecule type" value="Genomic_DNA"/>
</dbReference>
<dbReference type="AlphaFoldDB" id="A0A6N2SE01"/>
<feature type="transmembrane region" description="Helical" evidence="11">
    <location>
        <begin position="271"/>
        <end position="295"/>
    </location>
</feature>
<dbReference type="GO" id="GO:0004222">
    <property type="term" value="F:metalloendopeptidase activity"/>
    <property type="evidence" value="ECO:0007669"/>
    <property type="project" value="InterPro"/>
</dbReference>
<dbReference type="GO" id="GO:0006508">
    <property type="term" value="P:proteolysis"/>
    <property type="evidence" value="ECO:0007669"/>
    <property type="project" value="UniProtKB-KW"/>
</dbReference>
<dbReference type="Gene3D" id="2.30.42.10">
    <property type="match status" value="1"/>
</dbReference>
<proteinExistence type="inferred from homology"/>
<keyword evidence="9" id="KW-0482">Metalloprotease</keyword>
<evidence type="ECO:0000256" key="7">
    <source>
        <dbReference type="ARBA" id="ARBA00022833"/>
    </source>
</evidence>
<evidence type="ECO:0000256" key="10">
    <source>
        <dbReference type="ARBA" id="ARBA00023136"/>
    </source>
</evidence>
<dbReference type="InterPro" id="IPR008915">
    <property type="entry name" value="Peptidase_M50"/>
</dbReference>
<keyword evidence="5 11" id="KW-0812">Transmembrane</keyword>
<dbReference type="EC" id="3.4.24.-" evidence="13"/>
<accession>A0A6N2SE01</accession>
<evidence type="ECO:0000256" key="2">
    <source>
        <dbReference type="ARBA" id="ARBA00004141"/>
    </source>
</evidence>
<keyword evidence="4 13" id="KW-0645">Protease</keyword>
<evidence type="ECO:0000256" key="9">
    <source>
        <dbReference type="ARBA" id="ARBA00023049"/>
    </source>
</evidence>
<reference evidence="13" key="1">
    <citation type="submission" date="2019-11" db="EMBL/GenBank/DDBJ databases">
        <authorList>
            <person name="Feng L."/>
        </authorList>
    </citation>
    <scope>NUCLEOTIDE SEQUENCE</scope>
    <source>
        <strain evidence="13">AundefinedLFYP135</strain>
    </source>
</reference>
<feature type="transmembrane region" description="Helical" evidence="11">
    <location>
        <begin position="6"/>
        <end position="29"/>
    </location>
</feature>
<evidence type="ECO:0000256" key="11">
    <source>
        <dbReference type="SAM" id="Phobius"/>
    </source>
</evidence>